<dbReference type="PANTHER" id="PTHR38478">
    <property type="entry name" value="PEPTIDASE M1A AND M12B"/>
    <property type="match status" value="1"/>
</dbReference>
<sequence>MNRIALLALTFATLGLGGCSVFRSSGGDAAPSPSEGAQNAAARRAPAGGDGGPGVYAEVVTDEAETREGLFRTHRIDDKLLFEIPVGAFDTEMLLIGRPVESTLQDPGGFFGGGARLIVQWERHGDAVVLREKEYDIVADSADAIWGQVGGFRNGPVLARFDIEAYNPTDSAAVVEVTDLFLTYQRELGAVQGTRRDASWFEHVAAFPRNIEVEATQTGSDRSPGAPSSAPNTAQTVRMHWSMLLLPDEPMMPRWEDDRVGFNSSQWYDFSLPEHRSRLRRFIHRFRLEPSDPAAFARGELVDPVEPIVYWIDPATPDWLKPWVKKGVDEWESAFEEAGFSNAIRGEIAPADDPDWSLFDARHSVIYWRPSTVPNATGGQTVDPRSGEILKGEVNMYHNVMNLLRNWYFIQVSPLDERAQQLPLPDSLMGRLVEYVVTHEVGHSIGFPHNMKASAMYPADSIRSVDFLERMGGHVATLMDYSRFNYVAQPEDSIPVDLLVPKVGPYDRFAVKWGYRPIPEASTPDEELPVLDAWARTQDTIPWLRFSTSDAPNDPENQTEAVGDADAVKSTTLALLNLERVMNSLIDVAERPGEDYALLEELYGEGVGQWGRYMRHVAALIGGAITQEKYGTGARFEPVAEERQREAMNFLAENAFDVPEMFLDRDVLWRIEAEGAVARIRQAQSGILNTLLSPRKLNTLVEYEALTDGDTYTLPEFMADLRRGVWGPLTGSGTLRMDIHRRNLQRAWLDAVDAELNPSDADLERESNAPAAARRAPRWASDVRALLREELRELDTLAGRAESRAGDALTRVHLRDVQAEIDRILSGGE</sequence>
<evidence type="ECO:0000256" key="1">
    <source>
        <dbReference type="SAM" id="MobiDB-lite"/>
    </source>
</evidence>
<dbReference type="InterPro" id="IPR032534">
    <property type="entry name" value="EcxA_zinc-bd"/>
</dbReference>
<dbReference type="InterPro" id="IPR033428">
    <property type="entry name" value="DUF5118"/>
</dbReference>
<feature type="region of interest" description="Disordered" evidence="1">
    <location>
        <begin position="26"/>
        <end position="54"/>
    </location>
</feature>
<dbReference type="Pfam" id="PF16313">
    <property type="entry name" value="DUF4953"/>
    <property type="match status" value="1"/>
</dbReference>
<dbReference type="RefSeq" id="WP_405286869.1">
    <property type="nucleotide sequence ID" value="NZ_JBBHLI010000005.1"/>
</dbReference>
<protein>
    <submittedName>
        <fullName evidence="5">Zinc-dependent metalloprotease</fullName>
    </submittedName>
</protein>
<dbReference type="InterPro" id="IPR034032">
    <property type="entry name" value="Zn_MMP-like_bac"/>
</dbReference>
<name>A0ABU9E9H0_9BACT</name>
<keyword evidence="5" id="KW-0482">Metalloprotease</keyword>
<dbReference type="InterPro" id="IPR033413">
    <property type="entry name" value="DUF5117"/>
</dbReference>
<evidence type="ECO:0000259" key="2">
    <source>
        <dbReference type="Pfam" id="PF16313"/>
    </source>
</evidence>
<evidence type="ECO:0000313" key="6">
    <source>
        <dbReference type="Proteomes" id="UP001484239"/>
    </source>
</evidence>
<dbReference type="Pfam" id="PF17162">
    <property type="entry name" value="DUF5118"/>
    <property type="match status" value="1"/>
</dbReference>
<dbReference type="Proteomes" id="UP001484239">
    <property type="component" value="Unassembled WGS sequence"/>
</dbReference>
<dbReference type="PROSITE" id="PS51257">
    <property type="entry name" value="PROKAR_LIPOPROTEIN"/>
    <property type="match status" value="1"/>
</dbReference>
<dbReference type="CDD" id="cd04276">
    <property type="entry name" value="ZnMc_MMP_like_2"/>
    <property type="match status" value="1"/>
</dbReference>
<accession>A0ABU9E9H0</accession>
<feature type="domain" description="DUF5117" evidence="3">
    <location>
        <begin position="117"/>
        <end position="291"/>
    </location>
</feature>
<dbReference type="EMBL" id="JBBHLI010000005">
    <property type="protein sequence ID" value="MEK9501392.1"/>
    <property type="molecule type" value="Genomic_DNA"/>
</dbReference>
<feature type="compositionally biased region" description="Low complexity" evidence="1">
    <location>
        <begin position="36"/>
        <end position="47"/>
    </location>
</feature>
<dbReference type="Pfam" id="PF17148">
    <property type="entry name" value="DUF5117"/>
    <property type="match status" value="1"/>
</dbReference>
<feature type="domain" description="EcxA zinc-binding" evidence="2">
    <location>
        <begin position="423"/>
        <end position="730"/>
    </location>
</feature>
<dbReference type="SUPFAM" id="SSF55486">
    <property type="entry name" value="Metalloproteases ('zincins'), catalytic domain"/>
    <property type="match status" value="1"/>
</dbReference>
<evidence type="ECO:0000259" key="3">
    <source>
        <dbReference type="Pfam" id="PF17148"/>
    </source>
</evidence>
<dbReference type="PANTHER" id="PTHR38478:SF1">
    <property type="entry name" value="ZINC DEPENDENT METALLOPROTEASE DOMAIN LIPOPROTEIN"/>
    <property type="match status" value="1"/>
</dbReference>
<feature type="domain" description="DUF5118" evidence="4">
    <location>
        <begin position="56"/>
        <end position="98"/>
    </location>
</feature>
<proteinExistence type="predicted"/>
<evidence type="ECO:0000259" key="4">
    <source>
        <dbReference type="Pfam" id="PF17162"/>
    </source>
</evidence>
<comment type="caution">
    <text evidence="5">The sequence shown here is derived from an EMBL/GenBank/DDBJ whole genome shotgun (WGS) entry which is preliminary data.</text>
</comment>
<gene>
    <name evidence="5" type="ORF">WI372_10430</name>
</gene>
<keyword evidence="6" id="KW-1185">Reference proteome</keyword>
<dbReference type="GO" id="GO:0008237">
    <property type="term" value="F:metallopeptidase activity"/>
    <property type="evidence" value="ECO:0007669"/>
    <property type="project" value="UniProtKB-KW"/>
</dbReference>
<organism evidence="5 6">
    <name type="scientific">Gaopeijia maritima</name>
    <dbReference type="NCBI Taxonomy" id="3119007"/>
    <lineage>
        <taxon>Bacteria</taxon>
        <taxon>Pseudomonadati</taxon>
        <taxon>Gemmatimonadota</taxon>
        <taxon>Longimicrobiia</taxon>
        <taxon>Gaopeijiales</taxon>
        <taxon>Gaopeijiaceae</taxon>
        <taxon>Gaopeijia</taxon>
    </lineage>
</organism>
<reference evidence="5 6" key="1">
    <citation type="submission" date="2024-02" db="EMBL/GenBank/DDBJ databases">
        <title>A novel Gemmatimonadota bacterium.</title>
        <authorList>
            <person name="Du Z.-J."/>
            <person name="Ye Y.-Q."/>
        </authorList>
    </citation>
    <scope>NUCLEOTIDE SEQUENCE [LARGE SCALE GENOMIC DNA]</scope>
    <source>
        <strain evidence="5 6">DH-20</strain>
    </source>
</reference>
<keyword evidence="5" id="KW-0378">Hydrolase</keyword>
<evidence type="ECO:0000313" key="5">
    <source>
        <dbReference type="EMBL" id="MEK9501392.1"/>
    </source>
</evidence>
<keyword evidence="5" id="KW-0645">Protease</keyword>